<feature type="chain" id="PRO_5035183424" evidence="2">
    <location>
        <begin position="26"/>
        <end position="2206"/>
    </location>
</feature>
<evidence type="ECO:0000256" key="1">
    <source>
        <dbReference type="ARBA" id="ARBA00022737"/>
    </source>
</evidence>
<organism evidence="4 5">
    <name type="scientific">Lawsonibacter faecis</name>
    <dbReference type="NCBI Taxonomy" id="2763052"/>
    <lineage>
        <taxon>Bacteria</taxon>
        <taxon>Bacillati</taxon>
        <taxon>Bacillota</taxon>
        <taxon>Clostridia</taxon>
        <taxon>Eubacteriales</taxon>
        <taxon>Oscillospiraceae</taxon>
        <taxon>Lawsonibacter</taxon>
    </lineage>
</organism>
<feature type="domain" description="SLH" evidence="3">
    <location>
        <begin position="2079"/>
        <end position="2142"/>
    </location>
</feature>
<dbReference type="Gene3D" id="2.60.40.1080">
    <property type="match status" value="2"/>
</dbReference>
<dbReference type="SUPFAM" id="SSF49478">
    <property type="entry name" value="Cna protein B-type domain"/>
    <property type="match status" value="1"/>
</dbReference>
<protein>
    <submittedName>
        <fullName evidence="4">S-layer homology domain-containing protein</fullName>
    </submittedName>
</protein>
<keyword evidence="1" id="KW-0677">Repeat</keyword>
<feature type="domain" description="SLH" evidence="3">
    <location>
        <begin position="2019"/>
        <end position="2078"/>
    </location>
</feature>
<keyword evidence="2" id="KW-0732">Signal</keyword>
<dbReference type="Pfam" id="PF00395">
    <property type="entry name" value="SLH"/>
    <property type="match status" value="3"/>
</dbReference>
<accession>A0A8J6M7K0</accession>
<dbReference type="InterPro" id="IPR008964">
    <property type="entry name" value="Invasin/intimin_cell_adhesion"/>
</dbReference>
<dbReference type="PANTHER" id="PTHR43308:SF5">
    <property type="entry name" value="S-LAYER PROTEIN _ PEPTIDOGLYCAN ENDO-BETA-N-ACETYLGLUCOSAMINIDASE"/>
    <property type="match status" value="1"/>
</dbReference>
<keyword evidence="5" id="KW-1185">Reference proteome</keyword>
<dbReference type="InterPro" id="IPR001119">
    <property type="entry name" value="SLH_dom"/>
</dbReference>
<dbReference type="SUPFAM" id="SSF49373">
    <property type="entry name" value="Invasin/intimin cell-adhesion fragments"/>
    <property type="match status" value="1"/>
</dbReference>
<dbReference type="SMART" id="SM00635">
    <property type="entry name" value="BID_2"/>
    <property type="match status" value="1"/>
</dbReference>
<evidence type="ECO:0000313" key="5">
    <source>
        <dbReference type="Proteomes" id="UP000607645"/>
    </source>
</evidence>
<dbReference type="Pfam" id="PF07523">
    <property type="entry name" value="Big_3"/>
    <property type="match status" value="3"/>
</dbReference>
<dbReference type="Proteomes" id="UP000607645">
    <property type="component" value="Unassembled WGS sequence"/>
</dbReference>
<evidence type="ECO:0000256" key="2">
    <source>
        <dbReference type="SAM" id="SignalP"/>
    </source>
</evidence>
<dbReference type="Gene3D" id="2.60.40.3630">
    <property type="match status" value="3"/>
</dbReference>
<dbReference type="RefSeq" id="WP_186918807.1">
    <property type="nucleotide sequence ID" value="NZ_JACOPQ010000004.1"/>
</dbReference>
<feature type="signal peptide" evidence="2">
    <location>
        <begin position="1"/>
        <end position="25"/>
    </location>
</feature>
<dbReference type="InterPro" id="IPR003343">
    <property type="entry name" value="Big_2"/>
</dbReference>
<reference evidence="4" key="1">
    <citation type="submission" date="2020-08" db="EMBL/GenBank/DDBJ databases">
        <title>Genome public.</title>
        <authorList>
            <person name="Liu C."/>
            <person name="Sun Q."/>
        </authorList>
    </citation>
    <scope>NUCLEOTIDE SEQUENCE</scope>
    <source>
        <strain evidence="4">NSJ-52</strain>
    </source>
</reference>
<name>A0A8J6M7K0_9FIRM</name>
<dbReference type="InterPro" id="IPR022038">
    <property type="entry name" value="Ig-like_bact"/>
</dbReference>
<dbReference type="EMBL" id="JACOPQ010000004">
    <property type="protein sequence ID" value="MBC5736622.1"/>
    <property type="molecule type" value="Genomic_DNA"/>
</dbReference>
<dbReference type="InterPro" id="IPR051465">
    <property type="entry name" value="Cell_Envelope_Struct_Comp"/>
</dbReference>
<dbReference type="Pfam" id="PF02368">
    <property type="entry name" value="Big_2"/>
    <property type="match status" value="1"/>
</dbReference>
<dbReference type="PANTHER" id="PTHR43308">
    <property type="entry name" value="OUTER MEMBRANE PROTEIN ALPHA-RELATED"/>
    <property type="match status" value="1"/>
</dbReference>
<evidence type="ECO:0000259" key="3">
    <source>
        <dbReference type="PROSITE" id="PS51272"/>
    </source>
</evidence>
<sequence>MKKRVLSLLLVLVMAVGMLPVSAMAAEGEPAPAPVFQTNLKEPEVTYYSDSSIRALSIQITKDEASYTKDTLEIKWQSSNSGEEGSFSDAKDGVFNFLLSSSYKPDIQPGETKYYRAKVTNNGLGEGMTPTTVYSAVTKIVVLEEAAPIPAKLTFQPAAKLAGEEGNYTTEAAGDINAEVKNYWGGDEVTNISTGNVSNVSINSWDTVKYDFTGWLMQGQDGLQKLLSMHDSTEYLEVLKVADETAWAAYVSASDLVVQSYIYTGTPNTYALRFNTSVEILKDFSITPVFTEKAAPQHTLTLERAKHGTASYIREGESETYTLTAAADKNYLFARWEQSADNGSTWTPVESSTAKMQVTLAADTSYRAVFVPISIEEMSFASYYLPSSGDNWTVRLDVEMSANLQETTPFTVNVYEGSNSTGTLLETVQVDVYRGSAKRTIEVDLTKRPSSDTTPIYVTATLLGGEPVGASRTLCGTLDMEQTSLEVDCVAETFMKDSDYGYLQFSATCEPNAVITWSGGNDELGQPGQAGTAVIEADTGKVTFTRFYSNNSKTFYADAGDGRVGKIVVSFIRGKDVVKLGETALTVLAGETNEYAYKSTLPKLKEAQVKVTSSDESIFTAAVTTKEVPGMFFPEVVLDKVTITGVKAGTAELSIALTNGGVWTCPVTVTSSDIAVEGITVTPKTAELNVGGTTVLSAVTAPATAAVTVTYSSSKEDVARVNANTGVVTAIGAGEAVITATATDGSGKTVTDTCVVTVTDAAYTVKVYVPTAAGTAAFYPTTGFDTAGRDTFAEESAIAAASAVEGDYTVYTMSLEPGTYSFRGTSSGGQSMGGGCFAIPEADTAAGTRDVSIYLRQVEFSVTNSEITADDLTLTVKNTLGTVTLGAAGANASGQLNFSTLMYAKGGTMLYSVTATPNEDYMQSNHVGVLALTQSIEQGTDTQSVSMTLPAATALTLTVPSGAKAELAIASRYQGVAHVPVAAVGQPKTEAGKDTYSFLIGKGVYEYRVSGTDYVTYIGTTPVDSDTVAIEVTEAQLKPAGKTAATLDRDTKSNGGANVGDILMNNNTQGYLKLNANATYQLSPMRQWWGSNATWEMGGNYYILEPDFHYTVVGLDGQPNSSVITVDENGKISAVGAGTAIVLITYDAMTVNYHDGAKVSYDNYDPNGFFGAIWPENTGVLVVSVDAAASGIDTGLVINTDKTVSDKLDGVALDADYDVIYFMDEQGEYTFTPGAGVTAVSVANPTISDGKMSFTGFTALTAGQDGRYTVPLTEGRNIVKVDSAKGSEYQVITAKQVDVTVNGKPLEDAVLVPGEKVSIQFDTLYNPVNRMYAYNTSAAAVYFNVSGYEGKSAGNGRGGYGYYFFASNPYNQVVEHLVSAGKDDSGYGNSMVNVGDELTVPADFDGDVFTLSNGAFNVGGFSHYKFGEHRTKMGQSTSGMSANMLSYFGQLPDISIPVGGKLDSINVTTQPEMTEYCIGDVFDPAGMKVTATYQGSEGSFTKEIDGYTYDTVAFTEAGTKTITISYTHGGVTKTTSIQVTVKNATLEKIEVTTPPNKTAYSVGAAFDPTGMVVTATYSDGSTKAITGYTYSPETFSAGDKTVTITYGGKTAVVDVQLGLVTQIAITTPPAKTTYKAGEGFSPDGMVVTATYSDGSTVVTTDYNYTPSGKLAVGDSAVTITYTGSDADSTLQPVTQRITVTESSGGEVDPDYDSITVTISYSDKGEFVTGVDGTVLCNAPVTVYDKDQDGRYTMGDAFAALHEMYYSGGASGYEEIDTDGGGWVNKFWGNRSGNISYVLNHSWVNGPKTEIEGNDKLAVYAYKDLVQYSDLYTWFEEDSYNASVGTEKVFTVHGINVMNSSENRDSAATPVNAAVTVYDEDGRVVSAMATTTDENGQFVLTFASAGTYTVEISGTCDYTCEAYGGSSGTSYTDATVVPSRCEVVVSGGSGAPDGATGEDDKKAADKVAALIDAIGTVTKDSGKKIEAARKAYDALTGTQKKLVGNYSKLTAAEKEFAKLTGSLPFMDVQKHWALEAIKYAYTNDLMNGVSDTAFSPDSTLNRAMLATILYRLEGEPAVKGRNTYADVAADTWYTDAVIWASENGIVTGYGEGKFGPTDNITREQMAVMLYRYAEYKKYDTTVAGMSVKEYADYEAISEWALEAMAWANAEGLITGRTASTIVPSGTATRAEAATILMRFLESAAANK</sequence>
<dbReference type="PROSITE" id="PS51272">
    <property type="entry name" value="SLH"/>
    <property type="match status" value="3"/>
</dbReference>
<comment type="caution">
    <text evidence="4">The sequence shown here is derived from an EMBL/GenBank/DDBJ whole genome shotgun (WGS) entry which is preliminary data.</text>
</comment>
<gene>
    <name evidence="4" type="ORF">H8S62_06315</name>
</gene>
<proteinExistence type="predicted"/>
<feature type="domain" description="SLH" evidence="3">
    <location>
        <begin position="2146"/>
        <end position="2206"/>
    </location>
</feature>
<evidence type="ECO:0000313" key="4">
    <source>
        <dbReference type="EMBL" id="MBC5736622.1"/>
    </source>
</evidence>